<evidence type="ECO:0008006" key="3">
    <source>
        <dbReference type="Google" id="ProtNLM"/>
    </source>
</evidence>
<organism evidence="1 2">
    <name type="scientific">Klenkia marina</name>
    <dbReference type="NCBI Taxonomy" id="1960309"/>
    <lineage>
        <taxon>Bacteria</taxon>
        <taxon>Bacillati</taxon>
        <taxon>Actinomycetota</taxon>
        <taxon>Actinomycetes</taxon>
        <taxon>Geodermatophilales</taxon>
        <taxon>Geodermatophilaceae</taxon>
        <taxon>Klenkia</taxon>
    </lineage>
</organism>
<dbReference type="OrthoDB" id="5188280at2"/>
<dbReference type="STRING" id="1960309.SAMN03159343_1786"/>
<dbReference type="EMBL" id="FMUH01000002">
    <property type="protein sequence ID" value="SCX46351.1"/>
    <property type="molecule type" value="Genomic_DNA"/>
</dbReference>
<sequence>MAGRNRRPLLRASIGAHLAGEVDPIATTEAARGVAYALVDRARSTDDPEVTRRLVTLADDEGLDELAELWADAPAISLPGALWRLYLLRAWVQRDPVAAAREFEAGQGRVLPREVVAGLADPPGPDGVRDLADAVLTGVFEGDLDVALDRAAAFCWIVAGGRAARADDLDDTDPASADRVTRGGSALARTADQLGAAARRWRAGTLT</sequence>
<dbReference type="AlphaFoldDB" id="A0A1G4XYK5"/>
<dbReference type="Proteomes" id="UP000198981">
    <property type="component" value="Unassembled WGS sequence"/>
</dbReference>
<keyword evidence="2" id="KW-1185">Reference proteome</keyword>
<evidence type="ECO:0000313" key="2">
    <source>
        <dbReference type="Proteomes" id="UP000198981"/>
    </source>
</evidence>
<protein>
    <recommendedName>
        <fullName evidence="3">DNA-directed RNA polymerase subunit beta</fullName>
    </recommendedName>
</protein>
<gene>
    <name evidence="1" type="ORF">SAMN03159343_1786</name>
</gene>
<evidence type="ECO:0000313" key="1">
    <source>
        <dbReference type="EMBL" id="SCX46351.1"/>
    </source>
</evidence>
<reference evidence="2" key="1">
    <citation type="submission" date="2016-10" db="EMBL/GenBank/DDBJ databases">
        <authorList>
            <person name="Varghese N."/>
            <person name="Submissions S."/>
        </authorList>
    </citation>
    <scope>NUCLEOTIDE SEQUENCE [LARGE SCALE GENOMIC DNA]</scope>
    <source>
        <strain evidence="2">DSM 45722</strain>
    </source>
</reference>
<accession>A0A1G4XYK5</accession>
<proteinExistence type="predicted"/>
<dbReference type="RefSeq" id="WP_092802358.1">
    <property type="nucleotide sequence ID" value="NZ_FMUH01000002.1"/>
</dbReference>
<name>A0A1G4XYK5_9ACTN</name>